<proteinExistence type="predicted"/>
<accession>A0A4R4JVH1</accession>
<gene>
    <name evidence="3" type="ORF">EZE20_23315</name>
</gene>
<dbReference type="InterPro" id="IPR046714">
    <property type="entry name" value="DUF6787"/>
</dbReference>
<evidence type="ECO:0000313" key="3">
    <source>
        <dbReference type="EMBL" id="TDB58092.1"/>
    </source>
</evidence>
<evidence type="ECO:0000259" key="2">
    <source>
        <dbReference type="Pfam" id="PF20584"/>
    </source>
</evidence>
<keyword evidence="3" id="KW-0449">Lipoprotein</keyword>
<dbReference type="RefSeq" id="WP_132122326.1">
    <property type="nucleotide sequence ID" value="NZ_SMJU01000025.1"/>
</dbReference>
<dbReference type="EMBL" id="SMJU01000025">
    <property type="protein sequence ID" value="TDB58092.1"/>
    <property type="molecule type" value="Genomic_DNA"/>
</dbReference>
<dbReference type="Proteomes" id="UP000295706">
    <property type="component" value="Unassembled WGS sequence"/>
</dbReference>
<dbReference type="GO" id="GO:0016740">
    <property type="term" value="F:transferase activity"/>
    <property type="evidence" value="ECO:0007669"/>
    <property type="project" value="UniProtKB-KW"/>
</dbReference>
<keyword evidence="1" id="KW-1133">Transmembrane helix</keyword>
<dbReference type="AlphaFoldDB" id="A0A4R4JVH1"/>
<keyword evidence="4" id="KW-1185">Reference proteome</keyword>
<dbReference type="OrthoDB" id="1151370at2"/>
<sequence length="101" mass="11913">MWDKLKQRWDVQSGWDVVIILLVFACTGFSTMFAKKALYSLLGLTPDSAAWLRWGLALLIILPLYQVLLLMWGWIFGKFSFFLKFEQRMLSRLTGMFKRSR</sequence>
<evidence type="ECO:0000313" key="4">
    <source>
        <dbReference type="Proteomes" id="UP000295706"/>
    </source>
</evidence>
<feature type="transmembrane region" description="Helical" evidence="1">
    <location>
        <begin position="14"/>
        <end position="34"/>
    </location>
</feature>
<keyword evidence="1" id="KW-0812">Transmembrane</keyword>
<evidence type="ECO:0000256" key="1">
    <source>
        <dbReference type="SAM" id="Phobius"/>
    </source>
</evidence>
<name>A0A4R4JVH1_9BACT</name>
<feature type="transmembrane region" description="Helical" evidence="1">
    <location>
        <begin position="54"/>
        <end position="83"/>
    </location>
</feature>
<protein>
    <submittedName>
        <fullName evidence="3">Prolipoprotein diacylglyceryl transferase</fullName>
    </submittedName>
</protein>
<feature type="domain" description="DUF6787" evidence="2">
    <location>
        <begin position="19"/>
        <end position="97"/>
    </location>
</feature>
<dbReference type="Pfam" id="PF20584">
    <property type="entry name" value="DUF6787"/>
    <property type="match status" value="1"/>
</dbReference>
<keyword evidence="3" id="KW-0808">Transferase</keyword>
<reference evidence="3 4" key="1">
    <citation type="submission" date="2019-02" db="EMBL/GenBank/DDBJ databases">
        <title>Arundinibacter roseus gen. nov., sp. nov., a new member of the family Cytophagaceae.</title>
        <authorList>
            <person name="Szuroczki S."/>
            <person name="Khayer B."/>
            <person name="Sproer C."/>
            <person name="Toumi M."/>
            <person name="Szabo A."/>
            <person name="Felfoldi T."/>
            <person name="Schumann P."/>
            <person name="Toth E."/>
        </authorList>
    </citation>
    <scope>NUCLEOTIDE SEQUENCE [LARGE SCALE GENOMIC DNA]</scope>
    <source>
        <strain evidence="3 4">DMA-k-7a</strain>
    </source>
</reference>
<comment type="caution">
    <text evidence="3">The sequence shown here is derived from an EMBL/GenBank/DDBJ whole genome shotgun (WGS) entry which is preliminary data.</text>
</comment>
<keyword evidence="1" id="KW-0472">Membrane</keyword>
<organism evidence="3 4">
    <name type="scientific">Arundinibacter roseus</name>
    <dbReference type="NCBI Taxonomy" id="2070510"/>
    <lineage>
        <taxon>Bacteria</taxon>
        <taxon>Pseudomonadati</taxon>
        <taxon>Bacteroidota</taxon>
        <taxon>Cytophagia</taxon>
        <taxon>Cytophagales</taxon>
        <taxon>Spirosomataceae</taxon>
        <taxon>Arundinibacter</taxon>
    </lineage>
</organism>